<comment type="caution">
    <text evidence="3">The sequence shown here is derived from an EMBL/GenBank/DDBJ whole genome shotgun (WGS) entry which is preliminary data.</text>
</comment>
<gene>
    <name evidence="3" type="ORF">DIZ80_07925</name>
</gene>
<accession>A0A370DGP5</accession>
<sequence length="303" mass="34234">MKSINLVLLAKLFVLYFFSSIAYSDTINWVGCGISKKAYMNEMSKSFKKKTGIDINIQGGGATKGIRKVSDKSADLGGSCRLYLPGNDLESSVSFEPLAWDALAVIVHKNNPVKNITLEQLKSIYMGELTSWKELGGPDHKIELFTRQGKISGVGFMIRKLLFYSPYVEFDSSQEFKSSGPLEKSIQQNIYALGISGISSARLRDLKILNLNGVSPDTESIKKGGYLLYRPLYLTYRKDSPRLKEIKAFIAFAHSKEGRKIMIKNGVVPYLRAMQLIFKQVEQERRAQRHSSTNYNYTNKYVY</sequence>
<dbReference type="PANTHER" id="PTHR30570:SF1">
    <property type="entry name" value="PHOSPHATE-BINDING PROTEIN PSTS"/>
    <property type="match status" value="1"/>
</dbReference>
<dbReference type="PANTHER" id="PTHR30570">
    <property type="entry name" value="PERIPLASMIC PHOSPHATE BINDING COMPONENT OF PHOSPHATE ABC TRANSPORTER"/>
    <property type="match status" value="1"/>
</dbReference>
<dbReference type="Proteomes" id="UP000254266">
    <property type="component" value="Unassembled WGS sequence"/>
</dbReference>
<name>A0A370DGP5_9GAMM</name>
<dbReference type="SUPFAM" id="SSF53850">
    <property type="entry name" value="Periplasmic binding protein-like II"/>
    <property type="match status" value="1"/>
</dbReference>
<proteinExistence type="predicted"/>
<dbReference type="InterPro" id="IPR024370">
    <property type="entry name" value="PBP_domain"/>
</dbReference>
<evidence type="ECO:0000313" key="4">
    <source>
        <dbReference type="Proteomes" id="UP000254266"/>
    </source>
</evidence>
<evidence type="ECO:0000256" key="1">
    <source>
        <dbReference type="ARBA" id="ARBA00022729"/>
    </source>
</evidence>
<organism evidence="3 4">
    <name type="scientific">endosymbiont of Galathealinum brachiosum</name>
    <dbReference type="NCBI Taxonomy" id="2200906"/>
    <lineage>
        <taxon>Bacteria</taxon>
        <taxon>Pseudomonadati</taxon>
        <taxon>Pseudomonadota</taxon>
        <taxon>Gammaproteobacteria</taxon>
        <taxon>sulfur-oxidizing symbionts</taxon>
    </lineage>
</organism>
<keyword evidence="1" id="KW-0732">Signal</keyword>
<dbReference type="Gene3D" id="3.40.190.10">
    <property type="entry name" value="Periplasmic binding protein-like II"/>
    <property type="match status" value="2"/>
</dbReference>
<reference evidence="3 4" key="1">
    <citation type="journal article" date="2018" name="ISME J.">
        <title>Endosymbiont genomes yield clues of tubeworm success.</title>
        <authorList>
            <person name="Li Y."/>
            <person name="Liles M.R."/>
            <person name="Halanych K.M."/>
        </authorList>
    </citation>
    <scope>NUCLEOTIDE SEQUENCE [LARGE SCALE GENOMIC DNA]</scope>
    <source>
        <strain evidence="3">A1464</strain>
    </source>
</reference>
<feature type="domain" description="PBP" evidence="2">
    <location>
        <begin position="39"/>
        <end position="257"/>
    </location>
</feature>
<evidence type="ECO:0000259" key="2">
    <source>
        <dbReference type="Pfam" id="PF12849"/>
    </source>
</evidence>
<dbReference type="EMBL" id="QFXC01000008">
    <property type="protein sequence ID" value="RDH84051.1"/>
    <property type="molecule type" value="Genomic_DNA"/>
</dbReference>
<protein>
    <submittedName>
        <fullName evidence="3">Phosphate ABC transporter substrate-binding protein</fullName>
    </submittedName>
</protein>
<evidence type="ECO:0000313" key="3">
    <source>
        <dbReference type="EMBL" id="RDH84051.1"/>
    </source>
</evidence>
<dbReference type="AlphaFoldDB" id="A0A370DGP5"/>
<dbReference type="Pfam" id="PF12849">
    <property type="entry name" value="PBP_like_2"/>
    <property type="match status" value="1"/>
</dbReference>
<keyword evidence="4" id="KW-1185">Reference proteome</keyword>
<dbReference type="InterPro" id="IPR050811">
    <property type="entry name" value="Phosphate_ABC_transporter"/>
</dbReference>